<dbReference type="Proteomes" id="UP000229317">
    <property type="component" value="Unassembled WGS sequence"/>
</dbReference>
<reference evidence="1 2" key="1">
    <citation type="submission" date="2017-09" db="EMBL/GenBank/DDBJ databases">
        <title>Depth-based differentiation of microbial function through sediment-hosted aquifers and enrichment of novel symbionts in the deep terrestrial subsurface.</title>
        <authorList>
            <person name="Probst A.J."/>
            <person name="Ladd B."/>
            <person name="Jarett J.K."/>
            <person name="Geller-Mcgrath D.E."/>
            <person name="Sieber C.M."/>
            <person name="Emerson J.B."/>
            <person name="Anantharaman K."/>
            <person name="Thomas B.C."/>
            <person name="Malmstrom R."/>
            <person name="Stieglmeier M."/>
            <person name="Klingl A."/>
            <person name="Woyke T."/>
            <person name="Ryan C.M."/>
            <person name="Banfield J.F."/>
        </authorList>
    </citation>
    <scope>NUCLEOTIDE SEQUENCE [LARGE SCALE GENOMIC DNA]</scope>
    <source>
        <strain evidence="1">CG11_big_fil_rev_8_21_14_0_20_40_15</strain>
    </source>
</reference>
<evidence type="ECO:0000313" key="2">
    <source>
        <dbReference type="Proteomes" id="UP000229317"/>
    </source>
</evidence>
<comment type="caution">
    <text evidence="1">The sequence shown here is derived from an EMBL/GenBank/DDBJ whole genome shotgun (WGS) entry which is preliminary data.</text>
</comment>
<accession>A0A2H0KV63</accession>
<dbReference type="AlphaFoldDB" id="A0A2H0KV63"/>
<evidence type="ECO:0000313" key="1">
    <source>
        <dbReference type="EMBL" id="PIQ75185.1"/>
    </source>
</evidence>
<proteinExistence type="predicted"/>
<gene>
    <name evidence="1" type="ORF">COV84_02450</name>
</gene>
<organism evidence="1 2">
    <name type="scientific">Candidatus Portnoybacteria bacterium CG11_big_fil_rev_8_21_14_0_20_40_15</name>
    <dbReference type="NCBI Taxonomy" id="1974817"/>
    <lineage>
        <taxon>Bacteria</taxon>
        <taxon>Candidatus Portnoyibacteriota</taxon>
    </lineage>
</organism>
<protein>
    <submittedName>
        <fullName evidence="1">Uncharacterized protein</fullName>
    </submittedName>
</protein>
<sequence>MAIKRDPISEILEEARQEAEHLTRYRSSDGSRIKLQLLCALLGEIQIPVERKAEVMETIGEIKIATSGIISRKFFELVIGKIKS</sequence>
<name>A0A2H0KV63_9BACT</name>
<dbReference type="EMBL" id="PCVO01000037">
    <property type="protein sequence ID" value="PIQ75185.1"/>
    <property type="molecule type" value="Genomic_DNA"/>
</dbReference>